<feature type="transmembrane region" description="Helical" evidence="7">
    <location>
        <begin position="386"/>
        <end position="407"/>
    </location>
</feature>
<dbReference type="SUPFAM" id="SSF103473">
    <property type="entry name" value="MFS general substrate transporter"/>
    <property type="match status" value="1"/>
</dbReference>
<sequence length="557" mass="63473">MPRIPRATGRRSRAYKPRDPPLNYMSEKLSTQEVQVSTVNSGPKWKSWLFSKEDHREITKKYADETLDLMDQHDAEVAEISPEQEKKLVRKLWLTVLPLVCLVNATLFVDKNAISYASLTGVFQDMSLTKQDYNNIQTYFYVGYLLGQCPSHLAFQKLPISRYVTFVTATWCLLSLCTLGCKSYGGLSALRFFLGFFESGITPCVEHTIAMFFTVEEQAIVNPIFWVSCIGVDIPCGFISYGLQHTTVWRPWKWYWLFVGLLSALVSVACFFVYPDNPATARFFTVEERVHIVRRVKRSSRSSIEQKTFKTYQFVEIVKDPITWLFVVAIFLNMLENSTTYEASIVYKALGFSNLTTTLLMVVQTGFGVFCAIAGSIALRIFRRQSVYVACVCLFVAWLGGMLAVTIPYDNKPGILAGIFMTRPNGTAYIIIFSLCTTTAAGYTKKLTRTALFMVAYSIANFISPQLWQSEYAPRYIVSWSVQIVCSFTLCPLCLLVIRYILLRRNRQRLAAMESDDGDDYGYIDENGENGEIVRQKVDESMLDLTDLENKKFIYPL</sequence>
<feature type="transmembrane region" description="Helical" evidence="7">
    <location>
        <begin position="451"/>
        <end position="468"/>
    </location>
</feature>
<evidence type="ECO:0000256" key="4">
    <source>
        <dbReference type="ARBA" id="ARBA00022989"/>
    </source>
</evidence>
<feature type="region of interest" description="Disordered" evidence="6">
    <location>
        <begin position="1"/>
        <end position="27"/>
    </location>
</feature>
<feature type="transmembrane region" description="Helical" evidence="7">
    <location>
        <begin position="255"/>
        <end position="274"/>
    </location>
</feature>
<evidence type="ECO:0000313" key="11">
    <source>
        <dbReference type="Proteomes" id="UP000738402"/>
    </source>
</evidence>
<keyword evidence="2" id="KW-0813">Transport</keyword>
<feature type="transmembrane region" description="Helical" evidence="7">
    <location>
        <begin position="192"/>
        <end position="212"/>
    </location>
</feature>
<dbReference type="Pfam" id="PF07690">
    <property type="entry name" value="MFS_1"/>
    <property type="match status" value="1"/>
</dbReference>
<dbReference type="PANTHER" id="PTHR43791">
    <property type="entry name" value="PERMEASE-RELATED"/>
    <property type="match status" value="1"/>
</dbReference>
<feature type="transmembrane region" description="Helical" evidence="7">
    <location>
        <begin position="480"/>
        <end position="502"/>
    </location>
</feature>
<evidence type="ECO:0000256" key="5">
    <source>
        <dbReference type="ARBA" id="ARBA00023136"/>
    </source>
</evidence>
<evidence type="ECO:0000256" key="6">
    <source>
        <dbReference type="SAM" id="MobiDB-lite"/>
    </source>
</evidence>
<feature type="transmembrane region" description="Helical" evidence="7">
    <location>
        <begin position="359"/>
        <end position="379"/>
    </location>
</feature>
<dbReference type="InterPro" id="IPR036259">
    <property type="entry name" value="MFS_trans_sf"/>
</dbReference>
<accession>A0AAN6D1Z0</accession>
<dbReference type="EMBL" id="JAHLUH010000015">
    <property type="protein sequence ID" value="KAG7724835.1"/>
    <property type="molecule type" value="Genomic_DNA"/>
</dbReference>
<dbReference type="Gene3D" id="1.20.1250.20">
    <property type="entry name" value="MFS general substrate transporter like domains"/>
    <property type="match status" value="1"/>
</dbReference>
<gene>
    <name evidence="8" type="ORF">KL933_004657</name>
    <name evidence="9" type="ORF">KL946_004371</name>
</gene>
<comment type="subcellular location">
    <subcellularLocation>
        <location evidence="1">Membrane</location>
        <topology evidence="1">Multi-pass membrane protein</topology>
    </subcellularLocation>
</comment>
<evidence type="ECO:0000313" key="10">
    <source>
        <dbReference type="Proteomes" id="UP000697297"/>
    </source>
</evidence>
<dbReference type="AlphaFoldDB" id="A0AAN6D1Z0"/>
<feature type="transmembrane region" description="Helical" evidence="7">
    <location>
        <begin position="160"/>
        <end position="180"/>
    </location>
</feature>
<feature type="transmembrane region" description="Helical" evidence="7">
    <location>
        <begin position="224"/>
        <end position="243"/>
    </location>
</feature>
<dbReference type="PANTHER" id="PTHR43791:SF63">
    <property type="entry name" value="HIGH AFFINITY CYSTEINE TRANSPORTER"/>
    <property type="match status" value="1"/>
</dbReference>
<keyword evidence="3 7" id="KW-0812">Transmembrane</keyword>
<evidence type="ECO:0000256" key="7">
    <source>
        <dbReference type="SAM" id="Phobius"/>
    </source>
</evidence>
<evidence type="ECO:0000313" key="9">
    <source>
        <dbReference type="EMBL" id="KAG7762630.1"/>
    </source>
</evidence>
<dbReference type="Proteomes" id="UP000738402">
    <property type="component" value="Unassembled WGS sequence"/>
</dbReference>
<dbReference type="EMBL" id="JAHLUN010000013">
    <property type="protein sequence ID" value="KAG7762630.1"/>
    <property type="molecule type" value="Genomic_DNA"/>
</dbReference>
<dbReference type="InterPro" id="IPR011701">
    <property type="entry name" value="MFS"/>
</dbReference>
<reference evidence="8 10" key="1">
    <citation type="journal article" date="2021" name="G3 (Bethesda)">
        <title>Genomic diversity, chromosomal rearrangements, and interspecies hybridization in the ogataea polymorpha species complex.</title>
        <authorList>
            <person name="Hanson S.J."/>
            <person name="Cinneide E.O."/>
            <person name="Salzberg L.I."/>
            <person name="Wolfe K.H."/>
            <person name="McGowan J."/>
            <person name="Fitzpatrick D.A."/>
            <person name="Matlin K."/>
        </authorList>
    </citation>
    <scope>NUCLEOTIDE SEQUENCE</scope>
    <source>
        <strain evidence="9">81-436-3</strain>
        <strain evidence="8">83-405-1</strain>
    </source>
</reference>
<protein>
    <submittedName>
        <fullName evidence="8">Uncharacterized protein</fullName>
    </submittedName>
</protein>
<evidence type="ECO:0000256" key="1">
    <source>
        <dbReference type="ARBA" id="ARBA00004141"/>
    </source>
</evidence>
<comment type="caution">
    <text evidence="8">The sequence shown here is derived from an EMBL/GenBank/DDBJ whole genome shotgun (WGS) entry which is preliminary data.</text>
</comment>
<feature type="transmembrane region" description="Helical" evidence="7">
    <location>
        <begin position="92"/>
        <end position="109"/>
    </location>
</feature>
<keyword evidence="5 7" id="KW-0472">Membrane</keyword>
<evidence type="ECO:0000313" key="8">
    <source>
        <dbReference type="EMBL" id="KAG7724835.1"/>
    </source>
</evidence>
<dbReference type="Proteomes" id="UP000697297">
    <property type="component" value="Unassembled WGS sequence"/>
</dbReference>
<keyword evidence="4 7" id="KW-1133">Transmembrane helix</keyword>
<dbReference type="GO" id="GO:0033229">
    <property type="term" value="F:cysteine transmembrane transporter activity"/>
    <property type="evidence" value="ECO:0007669"/>
    <property type="project" value="TreeGrafter"/>
</dbReference>
<evidence type="ECO:0000256" key="2">
    <source>
        <dbReference type="ARBA" id="ARBA00022448"/>
    </source>
</evidence>
<name>A0AAN6D1Z0_9ASCO</name>
<keyword evidence="10" id="KW-1185">Reference proteome</keyword>
<evidence type="ECO:0000256" key="3">
    <source>
        <dbReference type="ARBA" id="ARBA00022692"/>
    </source>
</evidence>
<proteinExistence type="predicted"/>
<organism evidence="8 11">
    <name type="scientific">Ogataea haglerorum</name>
    <dbReference type="NCBI Taxonomy" id="1937702"/>
    <lineage>
        <taxon>Eukaryota</taxon>
        <taxon>Fungi</taxon>
        <taxon>Dikarya</taxon>
        <taxon>Ascomycota</taxon>
        <taxon>Saccharomycotina</taxon>
        <taxon>Pichiomycetes</taxon>
        <taxon>Pichiales</taxon>
        <taxon>Pichiaceae</taxon>
        <taxon>Ogataea</taxon>
    </lineage>
</organism>
<dbReference type="GO" id="GO:0016020">
    <property type="term" value="C:membrane"/>
    <property type="evidence" value="ECO:0007669"/>
    <property type="project" value="UniProtKB-SubCell"/>
</dbReference>